<dbReference type="Pfam" id="PF00732">
    <property type="entry name" value="GMC_oxred_N"/>
    <property type="match status" value="1"/>
</dbReference>
<dbReference type="Gene3D" id="3.30.560.10">
    <property type="entry name" value="Glucose Oxidase, domain 3"/>
    <property type="match status" value="1"/>
</dbReference>
<keyword evidence="2" id="KW-0285">Flavoprotein</keyword>
<dbReference type="InterPro" id="IPR007867">
    <property type="entry name" value="GMC_OxRtase_C"/>
</dbReference>
<evidence type="ECO:0000256" key="2">
    <source>
        <dbReference type="PIRSR" id="PIRSR000137-2"/>
    </source>
</evidence>
<sequence length="603" mass="64059">METTYNYVIIGGGTAGLVLANRLSEDRAITVAVLEAGVDTTADPRTVVPALFNSALTGELDWNLATVPQSRLDGRRIGHHQGKALGGSSAINLQALVPFSANDVDAWESLVGNEGWNYASLSGYRDKAISVDLPDAKTSSALNLSWASQWAAETAGPVQSSWVDVPENPILQAWNSAFESLGYPLTASPFSGKSTGSFTAPSTVEATSKTRSYAASAYYLPAADRENLHVITKALVSKINLEDRGGNQTATGVTYTREGSTETILANKEIILSAGAFDSPKVLELSGIGDPEVLKAAGVDTIVENKYVGSNLQDHIQVPMSFEVVDGFPTGDDILRGDPEAIAVAQAQYAETQSGPFANPGVTNFAYLPTVDFENNATEKSRALAELRTAELVHPLDAARKQLLEDLLERGDEGTGQYFLFTAQSYKAGRDTTHGLVPEPQAGSFITPCVGLSHPLSTGTVHISSSDVNIPPTIDHNYLSHPLDLELHSRHARYLETIAEAPPLVAFLKPNGARNDPLAFVGGSLVKAKRYAKAASGSNWHSVGTVAMAPREKGGVVDSSLRVYGVSNLRVVDASVFPLVPQSNTQSLVYAVAERAADLIKKG</sequence>
<dbReference type="SUPFAM" id="SSF54373">
    <property type="entry name" value="FAD-linked reductases, C-terminal domain"/>
    <property type="match status" value="1"/>
</dbReference>
<keyword evidence="2" id="KW-0274">FAD</keyword>
<dbReference type="PIRSF" id="PIRSF000137">
    <property type="entry name" value="Alcohol_oxidase"/>
    <property type="match status" value="1"/>
</dbReference>
<feature type="domain" description="Glucose-methanol-choline oxidoreductase N-terminal" evidence="3">
    <location>
        <begin position="275"/>
        <end position="289"/>
    </location>
</feature>
<dbReference type="GO" id="GO:0050660">
    <property type="term" value="F:flavin adenine dinucleotide binding"/>
    <property type="evidence" value="ECO:0007669"/>
    <property type="project" value="InterPro"/>
</dbReference>
<dbReference type="InterPro" id="IPR012132">
    <property type="entry name" value="GMC_OxRdtase"/>
</dbReference>
<dbReference type="OrthoDB" id="269227at2759"/>
<gene>
    <name evidence="4" type="ORF">PDIGIT_LOCUS12547</name>
</gene>
<evidence type="ECO:0000313" key="4">
    <source>
        <dbReference type="EMBL" id="CAI6339388.1"/>
    </source>
</evidence>
<feature type="binding site" evidence="2">
    <location>
        <begin position="540"/>
        <end position="541"/>
    </location>
    <ligand>
        <name>FAD</name>
        <dbReference type="ChEBI" id="CHEBI:57692"/>
    </ligand>
</feature>
<comment type="cofactor">
    <cofactor evidence="2">
        <name>FAD</name>
        <dbReference type="ChEBI" id="CHEBI:57692"/>
    </cofactor>
</comment>
<accession>A0A9W4US73</accession>
<dbReference type="InterPro" id="IPR000172">
    <property type="entry name" value="GMC_OxRdtase_N"/>
</dbReference>
<evidence type="ECO:0000313" key="5">
    <source>
        <dbReference type="Proteomes" id="UP001152607"/>
    </source>
</evidence>
<feature type="binding site" evidence="2">
    <location>
        <position position="236"/>
    </location>
    <ligand>
        <name>FAD</name>
        <dbReference type="ChEBI" id="CHEBI:57692"/>
    </ligand>
</feature>
<organism evidence="4 5">
    <name type="scientific">Periconia digitata</name>
    <dbReference type="NCBI Taxonomy" id="1303443"/>
    <lineage>
        <taxon>Eukaryota</taxon>
        <taxon>Fungi</taxon>
        <taxon>Dikarya</taxon>
        <taxon>Ascomycota</taxon>
        <taxon>Pezizomycotina</taxon>
        <taxon>Dothideomycetes</taxon>
        <taxon>Pleosporomycetidae</taxon>
        <taxon>Pleosporales</taxon>
        <taxon>Massarineae</taxon>
        <taxon>Periconiaceae</taxon>
        <taxon>Periconia</taxon>
    </lineage>
</organism>
<dbReference type="SUPFAM" id="SSF51905">
    <property type="entry name" value="FAD/NAD(P)-binding domain"/>
    <property type="match status" value="1"/>
</dbReference>
<dbReference type="InterPro" id="IPR036188">
    <property type="entry name" value="FAD/NAD-bd_sf"/>
</dbReference>
<protein>
    <recommendedName>
        <fullName evidence="3">Glucose-methanol-choline oxidoreductase N-terminal domain-containing protein</fullName>
    </recommendedName>
</protein>
<dbReference type="Pfam" id="PF05199">
    <property type="entry name" value="GMC_oxred_C"/>
    <property type="match status" value="1"/>
</dbReference>
<dbReference type="PROSITE" id="PS00624">
    <property type="entry name" value="GMC_OXRED_2"/>
    <property type="match status" value="1"/>
</dbReference>
<dbReference type="EMBL" id="CAOQHR010000009">
    <property type="protein sequence ID" value="CAI6339388.1"/>
    <property type="molecule type" value="Genomic_DNA"/>
</dbReference>
<keyword evidence="5" id="KW-1185">Reference proteome</keyword>
<proteinExistence type="inferred from homology"/>
<comment type="caution">
    <text evidence="4">The sequence shown here is derived from an EMBL/GenBank/DDBJ whole genome shotgun (WGS) entry which is preliminary data.</text>
</comment>
<name>A0A9W4US73_9PLEO</name>
<dbReference type="GO" id="GO:0016614">
    <property type="term" value="F:oxidoreductase activity, acting on CH-OH group of donors"/>
    <property type="evidence" value="ECO:0007669"/>
    <property type="project" value="InterPro"/>
</dbReference>
<reference evidence="4" key="1">
    <citation type="submission" date="2023-01" db="EMBL/GenBank/DDBJ databases">
        <authorList>
            <person name="Van Ghelder C."/>
            <person name="Rancurel C."/>
        </authorList>
    </citation>
    <scope>NUCLEOTIDE SEQUENCE</scope>
    <source>
        <strain evidence="4">CNCM I-4278</strain>
    </source>
</reference>
<evidence type="ECO:0000256" key="1">
    <source>
        <dbReference type="ARBA" id="ARBA00010790"/>
    </source>
</evidence>
<dbReference type="PANTHER" id="PTHR11552:SF210">
    <property type="entry name" value="GLUCOSE-METHANOL-CHOLINE OXIDOREDUCTASE N-TERMINAL DOMAIN-CONTAINING PROTEIN-RELATED"/>
    <property type="match status" value="1"/>
</dbReference>
<evidence type="ECO:0000259" key="3">
    <source>
        <dbReference type="PROSITE" id="PS00624"/>
    </source>
</evidence>
<dbReference type="AlphaFoldDB" id="A0A9W4US73"/>
<dbReference type="PANTHER" id="PTHR11552">
    <property type="entry name" value="GLUCOSE-METHANOL-CHOLINE GMC OXIDOREDUCTASE"/>
    <property type="match status" value="1"/>
</dbReference>
<dbReference type="Gene3D" id="3.50.50.60">
    <property type="entry name" value="FAD/NAD(P)-binding domain"/>
    <property type="match status" value="1"/>
</dbReference>
<comment type="similarity">
    <text evidence="1">Belongs to the GMC oxidoreductase family.</text>
</comment>
<dbReference type="Proteomes" id="UP001152607">
    <property type="component" value="Unassembled WGS sequence"/>
</dbReference>